<dbReference type="Gene3D" id="3.40.1440.10">
    <property type="entry name" value="GIY-YIG endonuclease"/>
    <property type="match status" value="1"/>
</dbReference>
<organism evidence="3 4">
    <name type="scientific">Pseudoalteromonas undina</name>
    <dbReference type="NCBI Taxonomy" id="43660"/>
    <lineage>
        <taxon>Bacteria</taxon>
        <taxon>Pseudomonadati</taxon>
        <taxon>Pseudomonadota</taxon>
        <taxon>Gammaproteobacteria</taxon>
        <taxon>Alteromonadales</taxon>
        <taxon>Pseudoalteromonadaceae</taxon>
        <taxon>Pseudoalteromonas</taxon>
    </lineage>
</organism>
<comment type="similarity">
    <text evidence="1">Belongs to the UPF0213 family.</text>
</comment>
<proteinExistence type="inferred from homology"/>
<evidence type="ECO:0000256" key="1">
    <source>
        <dbReference type="ARBA" id="ARBA00007435"/>
    </source>
</evidence>
<feature type="domain" description="GIY-YIG" evidence="2">
    <location>
        <begin position="21"/>
        <end position="96"/>
    </location>
</feature>
<dbReference type="InterPro" id="IPR000305">
    <property type="entry name" value="GIY-YIG_endonuc"/>
</dbReference>
<evidence type="ECO:0000259" key="2">
    <source>
        <dbReference type="PROSITE" id="PS50164"/>
    </source>
</evidence>
<sequence>MTINNQKSLNNELCKIKNKPPTWSLYIVQTRFGHWYTGITVDVARRIATHQAGKGAKNLKGKGPLMLIHQQQVGTKSDASKLEYAIKKLPRAKKEAYVAAFKEGVNTAEFVKS</sequence>
<evidence type="ECO:0000313" key="4">
    <source>
        <dbReference type="Proteomes" id="UP000016534"/>
    </source>
</evidence>
<gene>
    <name evidence="3" type="ORF">PUND_15224</name>
</gene>
<reference evidence="3" key="1">
    <citation type="journal article" date="2012" name="J. Bacteriol.">
        <title>Genome sequences of type strains of seven species of the marine bacterium Pseudoalteromonas.</title>
        <authorList>
            <person name="Xie B.B."/>
            <person name="Shu Y.L."/>
            <person name="Qin Q.L."/>
            <person name="Rong J.C."/>
            <person name="Zhang X.Y."/>
            <person name="Chen X.L."/>
            <person name="Shi M."/>
            <person name="He H.L."/>
            <person name="Zhou B.C."/>
            <person name="Zhang Y.Z."/>
        </authorList>
    </citation>
    <scope>NUCLEOTIDE SEQUENCE [LARGE SCALE GENOMIC DNA]</scope>
    <source>
        <strain evidence="3">NCIMB 2128</strain>
    </source>
</reference>
<name>A0ABN0NDM8_9GAMM</name>
<dbReference type="EMBL" id="AHCF02000038">
    <property type="protein sequence ID" value="ERG59696.1"/>
    <property type="molecule type" value="Genomic_DNA"/>
</dbReference>
<dbReference type="InterPro" id="IPR050190">
    <property type="entry name" value="UPF0213_domain"/>
</dbReference>
<evidence type="ECO:0000313" key="3">
    <source>
        <dbReference type="EMBL" id="ERG59696.1"/>
    </source>
</evidence>
<accession>A0ABN0NDM8</accession>
<dbReference type="CDD" id="cd10456">
    <property type="entry name" value="GIY-YIG_UPF0213"/>
    <property type="match status" value="1"/>
</dbReference>
<dbReference type="Proteomes" id="UP000016534">
    <property type="component" value="Unassembled WGS sequence"/>
</dbReference>
<dbReference type="SUPFAM" id="SSF82771">
    <property type="entry name" value="GIY-YIG endonuclease"/>
    <property type="match status" value="1"/>
</dbReference>
<protein>
    <recommendedName>
        <fullName evidence="2">GIY-YIG domain-containing protein</fullName>
    </recommendedName>
</protein>
<dbReference type="PROSITE" id="PS50164">
    <property type="entry name" value="GIY_YIG"/>
    <property type="match status" value="1"/>
</dbReference>
<dbReference type="Pfam" id="PF01541">
    <property type="entry name" value="GIY-YIG"/>
    <property type="match status" value="1"/>
</dbReference>
<dbReference type="PANTHER" id="PTHR34477:SF1">
    <property type="entry name" value="UPF0213 PROTEIN YHBQ"/>
    <property type="match status" value="1"/>
</dbReference>
<dbReference type="InterPro" id="IPR035901">
    <property type="entry name" value="GIY-YIG_endonuc_sf"/>
</dbReference>
<dbReference type="PANTHER" id="PTHR34477">
    <property type="entry name" value="UPF0213 PROTEIN YHBQ"/>
    <property type="match status" value="1"/>
</dbReference>
<keyword evidence="4" id="KW-1185">Reference proteome</keyword>
<comment type="caution">
    <text evidence="3">The sequence shown here is derived from an EMBL/GenBank/DDBJ whole genome shotgun (WGS) entry which is preliminary data.</text>
</comment>
<reference evidence="3" key="2">
    <citation type="submission" date="2013-04" db="EMBL/GenBank/DDBJ databases">
        <title>Genome sequence of Pseudoalteromonas undina.</title>
        <authorList>
            <person name="Xie B.-B."/>
            <person name="Rong J.-C."/>
            <person name="Qin Q.-L."/>
            <person name="Shu Y.-L."/>
            <person name="Zhang Y.-Z."/>
        </authorList>
    </citation>
    <scope>NUCLEOTIDE SEQUENCE</scope>
    <source>
        <strain evidence="3">NCIMB 2128</strain>
    </source>
</reference>